<organism evidence="3 4">
    <name type="scientific">Ketogulonicigenium robustum</name>
    <dbReference type="NCBI Taxonomy" id="92947"/>
    <lineage>
        <taxon>Bacteria</taxon>
        <taxon>Pseudomonadati</taxon>
        <taxon>Pseudomonadota</taxon>
        <taxon>Alphaproteobacteria</taxon>
        <taxon>Rhodobacterales</taxon>
        <taxon>Roseobacteraceae</taxon>
        <taxon>Ketogulonicigenium</taxon>
    </lineage>
</organism>
<keyword evidence="3" id="KW-0614">Plasmid</keyword>
<evidence type="ECO:0000313" key="4">
    <source>
        <dbReference type="Proteomes" id="UP000242447"/>
    </source>
</evidence>
<dbReference type="KEGG" id="kro:BVG79_p1000123"/>
<dbReference type="EMBL" id="CP019938">
    <property type="protein sequence ID" value="ARO15925.1"/>
    <property type="molecule type" value="Genomic_DNA"/>
</dbReference>
<dbReference type="Proteomes" id="UP000242447">
    <property type="component" value="Plasmid unnamed1"/>
</dbReference>
<dbReference type="RefSeq" id="WP_085787503.1">
    <property type="nucleotide sequence ID" value="NZ_CP019938.1"/>
</dbReference>
<proteinExistence type="predicted"/>
<feature type="signal peptide" evidence="1">
    <location>
        <begin position="1"/>
        <end position="24"/>
    </location>
</feature>
<dbReference type="PROSITE" id="PS50983">
    <property type="entry name" value="FE_B12_PBP"/>
    <property type="match status" value="1"/>
</dbReference>
<keyword evidence="1" id="KW-0732">Signal</keyword>
<dbReference type="PANTHER" id="PTHR30535">
    <property type="entry name" value="VITAMIN B12-BINDING PROTEIN"/>
    <property type="match status" value="1"/>
</dbReference>
<feature type="domain" description="Fe/B12 periplasmic-binding" evidence="2">
    <location>
        <begin position="45"/>
        <end position="310"/>
    </location>
</feature>
<protein>
    <submittedName>
        <fullName evidence="3">Iron complex transport system substrate-binding protein</fullName>
    </submittedName>
</protein>
<evidence type="ECO:0000256" key="1">
    <source>
        <dbReference type="SAM" id="SignalP"/>
    </source>
</evidence>
<dbReference type="Pfam" id="PF01497">
    <property type="entry name" value="Peripla_BP_2"/>
    <property type="match status" value="1"/>
</dbReference>
<gene>
    <name evidence="3" type="primary">fhuD</name>
    <name evidence="3" type="ORF">BVG79_p1000123</name>
</gene>
<dbReference type="Gene3D" id="1.20.58.2180">
    <property type="match status" value="1"/>
</dbReference>
<dbReference type="Gene3D" id="3.40.50.1980">
    <property type="entry name" value="Nitrogenase molybdenum iron protein domain"/>
    <property type="match status" value="2"/>
</dbReference>
<geneLocation type="plasmid" evidence="3">
    <name>unnamed1</name>
</geneLocation>
<dbReference type="PANTHER" id="PTHR30535:SF34">
    <property type="entry name" value="MOLYBDATE-BINDING PROTEIN MOLA"/>
    <property type="match status" value="1"/>
</dbReference>
<reference evidence="3 4" key="1">
    <citation type="submission" date="2017-02" db="EMBL/GenBank/DDBJ databases">
        <title>Ketogulonicigenium robustum SPU B003 Genome sequencing and assembly.</title>
        <authorList>
            <person name="Li Y."/>
            <person name="Liu L."/>
            <person name="Wang C."/>
            <person name="Zhang M."/>
            <person name="Zhang T."/>
            <person name="Zhang Y."/>
        </authorList>
    </citation>
    <scope>NUCLEOTIDE SEQUENCE [LARGE SCALE GENOMIC DNA]</scope>
    <source>
        <strain evidence="3 4">SPU_B003</strain>
        <plasmid evidence="3 4">unnamed1</plasmid>
    </source>
</reference>
<dbReference type="GO" id="GO:0071281">
    <property type="term" value="P:cellular response to iron ion"/>
    <property type="evidence" value="ECO:0007669"/>
    <property type="project" value="TreeGrafter"/>
</dbReference>
<evidence type="ECO:0000313" key="3">
    <source>
        <dbReference type="EMBL" id="ARO15925.1"/>
    </source>
</evidence>
<accession>A0A1W6P342</accession>
<feature type="chain" id="PRO_5010870778" evidence="1">
    <location>
        <begin position="25"/>
        <end position="342"/>
    </location>
</feature>
<name>A0A1W6P342_9RHOB</name>
<sequence>MIPRLTLTFATLAVATLAPLAATAQTRAIIDATGRTVDIPTAPEAVFAAGPPAAVLLYALKPDAMVGWVNPVKEGDRPYLLPATHDLPTLGRLTGRGDTLNLETLLGSGAQMIVDYGTVNPTYADLATRVQDQANLPYVLIEGSFANMSAAITQMADVLNVPERGAALAEYTDATLAGLDTLLASVPQADRPRVYLARGPEGLETAGPASLNGEIIARVGGVNVADVEGSGLATVSAEQLQAWAPDVIITVDADFAANVADMPEWQGIPAVENGRVYLAPNKPFGFIDSPPSINRLAGVIWLEHKLYPDALASDLTGDIRGFYSLFYGVTPDDAAMAALLGE</sequence>
<dbReference type="InterPro" id="IPR002491">
    <property type="entry name" value="ABC_transptr_periplasmic_BD"/>
</dbReference>
<keyword evidence="4" id="KW-1185">Reference proteome</keyword>
<dbReference type="OrthoDB" id="9775594at2"/>
<evidence type="ECO:0000259" key="2">
    <source>
        <dbReference type="PROSITE" id="PS50983"/>
    </source>
</evidence>
<dbReference type="InterPro" id="IPR050902">
    <property type="entry name" value="ABC_Transporter_SBP"/>
</dbReference>
<dbReference type="AlphaFoldDB" id="A0A1W6P342"/>
<dbReference type="SUPFAM" id="SSF53807">
    <property type="entry name" value="Helical backbone' metal receptor"/>
    <property type="match status" value="1"/>
</dbReference>